<keyword evidence="3" id="KW-1185">Reference proteome</keyword>
<feature type="transmembrane region" description="Helical" evidence="1">
    <location>
        <begin position="59"/>
        <end position="77"/>
    </location>
</feature>
<feature type="transmembrane region" description="Helical" evidence="1">
    <location>
        <begin position="36"/>
        <end position="53"/>
    </location>
</feature>
<dbReference type="Proteomes" id="UP000186019">
    <property type="component" value="Unassembled WGS sequence"/>
</dbReference>
<organism evidence="2 3">
    <name type="scientific">Roseovarius nanhaiticus</name>
    <dbReference type="NCBI Taxonomy" id="573024"/>
    <lineage>
        <taxon>Bacteria</taxon>
        <taxon>Pseudomonadati</taxon>
        <taxon>Pseudomonadota</taxon>
        <taxon>Alphaproteobacteria</taxon>
        <taxon>Rhodobacterales</taxon>
        <taxon>Roseobacteraceae</taxon>
        <taxon>Roseovarius</taxon>
    </lineage>
</organism>
<reference evidence="2 3" key="1">
    <citation type="submission" date="2017-01" db="EMBL/GenBank/DDBJ databases">
        <authorList>
            <person name="Mah S.A."/>
            <person name="Swanson W.J."/>
            <person name="Moy G.W."/>
            <person name="Vacquier V.D."/>
        </authorList>
    </citation>
    <scope>NUCLEOTIDE SEQUENCE [LARGE SCALE GENOMIC DNA]</scope>
    <source>
        <strain evidence="2 3">DSM 29590</strain>
    </source>
</reference>
<evidence type="ECO:0000256" key="1">
    <source>
        <dbReference type="SAM" id="Phobius"/>
    </source>
</evidence>
<dbReference type="RefSeq" id="WP_076533097.1">
    <property type="nucleotide sequence ID" value="NZ_CANNEL010000004.1"/>
</dbReference>
<keyword evidence="1" id="KW-0472">Membrane</keyword>
<name>A0A1N7GFJ5_9RHOB</name>
<evidence type="ECO:0000313" key="3">
    <source>
        <dbReference type="Proteomes" id="UP000186019"/>
    </source>
</evidence>
<dbReference type="AlphaFoldDB" id="A0A1N7GFJ5"/>
<gene>
    <name evidence="2" type="ORF">SAMN05421666_2023</name>
</gene>
<protein>
    <recommendedName>
        <fullName evidence="4">NfeD-like C-terminal, partner-binding</fullName>
    </recommendedName>
</protein>
<keyword evidence="1" id="KW-0812">Transmembrane</keyword>
<dbReference type="EMBL" id="FTNV01000001">
    <property type="protein sequence ID" value="SIS11395.1"/>
    <property type="molecule type" value="Genomic_DNA"/>
</dbReference>
<keyword evidence="1" id="KW-1133">Transmembrane helix</keyword>
<proteinExistence type="predicted"/>
<feature type="transmembrane region" description="Helical" evidence="1">
    <location>
        <begin position="12"/>
        <end position="31"/>
    </location>
</feature>
<accession>A0A1N7GFJ5</accession>
<dbReference type="STRING" id="573024.SAMN05216208_0112"/>
<sequence>MIEAVETLPLWQLWWVWIAAALLLGITEIVLPGFLALGFAIGGALVGLILVFAPGLMGLPLLLALWALLSLGAWLGLRRYFRLEKGQVRRVRGDINRD</sequence>
<evidence type="ECO:0000313" key="2">
    <source>
        <dbReference type="EMBL" id="SIS11395.1"/>
    </source>
</evidence>
<evidence type="ECO:0008006" key="4">
    <source>
        <dbReference type="Google" id="ProtNLM"/>
    </source>
</evidence>